<organism evidence="6 7">
    <name type="scientific">Gaopeijia maritima</name>
    <dbReference type="NCBI Taxonomy" id="3119007"/>
    <lineage>
        <taxon>Bacteria</taxon>
        <taxon>Pseudomonadati</taxon>
        <taxon>Gemmatimonadota</taxon>
        <taxon>Longimicrobiia</taxon>
        <taxon>Gaopeijiales</taxon>
        <taxon>Gaopeijiaceae</taxon>
        <taxon>Gaopeijia</taxon>
    </lineage>
</organism>
<dbReference type="Pfam" id="PF20990">
    <property type="entry name" value="DUF2207_C"/>
    <property type="match status" value="1"/>
</dbReference>
<feature type="transmembrane region" description="Helical" evidence="2">
    <location>
        <begin position="254"/>
        <end position="272"/>
    </location>
</feature>
<keyword evidence="2" id="KW-0812">Transmembrane</keyword>
<evidence type="ECO:0000259" key="5">
    <source>
        <dbReference type="Pfam" id="PF20990"/>
    </source>
</evidence>
<dbReference type="Pfam" id="PF09972">
    <property type="entry name" value="DUF2207"/>
    <property type="match status" value="1"/>
</dbReference>
<feature type="compositionally biased region" description="Gly residues" evidence="1">
    <location>
        <begin position="639"/>
        <end position="663"/>
    </location>
</feature>
<accession>A0ABU9EF42</accession>
<dbReference type="InterPro" id="IPR048389">
    <property type="entry name" value="YciQ-like_C"/>
</dbReference>
<evidence type="ECO:0000259" key="4">
    <source>
        <dbReference type="Pfam" id="PF09972"/>
    </source>
</evidence>
<sequence>MLLRSLLVALVLLAGTLATPAHAQDSEEILSFDVAIEVLDGNRMLVTEQIRVRALGNRIQRGIFRDFPTSFPRFLGIGQIEAPFEVLSVTRNGNAEPFALERIGGEWGRGGVRVRIGNANVYLDPGVHDYTVRYETARWLEFADEGAALYWNVTGNGWDFPILQASATVEFPRMIEGDLVELAAWTGPEGATDSDAVLAWDPTAQQATVRTTRSLEPGEGLTIRVIAPPGVVEEAAPGQQAAWFRLDWGRYIEAAAITLIVTLLYVVMWFMVGRDPPKAPLVVRYEPPRGYSPAALGWLREGHWDPRLLSATLVSLAVKGLLTIRHDDERWILKRTDAKPEKLLPAEERRLFDDLFDSGKTTLTLSSSRSSKLRMAVTTLRGKLKSTLERDYIRLNRKWFAAGLLISILGLIVIALRDPYGVPFPAWFLMLWLTFWTLGTGTLVYRVVQLWRGVFKGDGWAKRAEAVSMSLFSIPFVVAWLVVFGILLFLVPMAMVLAAGVLGAVNILFYHLLEAPTLRGRGVLDQLDGFEAFLTATDADRLDRLNPPDRTPELFERYLPHAIALGVENRWAESFESAVSQGTQAPSTATSSSRMWSSSAPAWYSGGAAAGFAGLAGSLGKSFSSSLSTASSPPPSSSSGGGSSFSSGGSSGGGGGGGGGGGW</sequence>
<feature type="domain" description="Predicted membrane protein YciQ-like C-terminal" evidence="5">
    <location>
        <begin position="284"/>
        <end position="575"/>
    </location>
</feature>
<keyword evidence="2" id="KW-0472">Membrane</keyword>
<keyword evidence="3" id="KW-0732">Signal</keyword>
<feature type="transmembrane region" description="Helical" evidence="2">
    <location>
        <begin position="469"/>
        <end position="490"/>
    </location>
</feature>
<evidence type="ECO:0000313" key="6">
    <source>
        <dbReference type="EMBL" id="MEK9502585.1"/>
    </source>
</evidence>
<evidence type="ECO:0000256" key="2">
    <source>
        <dbReference type="SAM" id="Phobius"/>
    </source>
</evidence>
<evidence type="ECO:0000313" key="7">
    <source>
        <dbReference type="Proteomes" id="UP001484239"/>
    </source>
</evidence>
<evidence type="ECO:0000256" key="3">
    <source>
        <dbReference type="SAM" id="SignalP"/>
    </source>
</evidence>
<reference evidence="6 7" key="1">
    <citation type="submission" date="2024-02" db="EMBL/GenBank/DDBJ databases">
        <title>A novel Gemmatimonadota bacterium.</title>
        <authorList>
            <person name="Du Z.-J."/>
            <person name="Ye Y.-Q."/>
        </authorList>
    </citation>
    <scope>NUCLEOTIDE SEQUENCE [LARGE SCALE GENOMIC DNA]</scope>
    <source>
        <strain evidence="6 7">DH-20</strain>
    </source>
</reference>
<feature type="signal peptide" evidence="3">
    <location>
        <begin position="1"/>
        <end position="23"/>
    </location>
</feature>
<keyword evidence="7" id="KW-1185">Reference proteome</keyword>
<gene>
    <name evidence="6" type="ORF">WI372_16445</name>
</gene>
<keyword evidence="2" id="KW-1133">Transmembrane helix</keyword>
<feature type="transmembrane region" description="Helical" evidence="2">
    <location>
        <begin position="399"/>
        <end position="416"/>
    </location>
</feature>
<dbReference type="InterPro" id="IPR018702">
    <property type="entry name" value="DUF2207"/>
</dbReference>
<dbReference type="RefSeq" id="WP_405287465.1">
    <property type="nucleotide sequence ID" value="NZ_JBBHLI010000012.1"/>
</dbReference>
<feature type="transmembrane region" description="Helical" evidence="2">
    <location>
        <begin position="428"/>
        <end position="448"/>
    </location>
</feature>
<proteinExistence type="predicted"/>
<feature type="region of interest" description="Disordered" evidence="1">
    <location>
        <begin position="624"/>
        <end position="663"/>
    </location>
</feature>
<feature type="chain" id="PRO_5046906818" evidence="3">
    <location>
        <begin position="24"/>
        <end position="663"/>
    </location>
</feature>
<name>A0ABU9EF42_9BACT</name>
<feature type="domain" description="DUF2207" evidence="4">
    <location>
        <begin position="28"/>
        <end position="226"/>
    </location>
</feature>
<feature type="transmembrane region" description="Helical" evidence="2">
    <location>
        <begin position="496"/>
        <end position="513"/>
    </location>
</feature>
<comment type="caution">
    <text evidence="6">The sequence shown here is derived from an EMBL/GenBank/DDBJ whole genome shotgun (WGS) entry which is preliminary data.</text>
</comment>
<protein>
    <submittedName>
        <fullName evidence="6">DUF2207 domain-containing protein</fullName>
    </submittedName>
</protein>
<dbReference type="Proteomes" id="UP001484239">
    <property type="component" value="Unassembled WGS sequence"/>
</dbReference>
<dbReference type="EMBL" id="JBBHLI010000012">
    <property type="protein sequence ID" value="MEK9502585.1"/>
    <property type="molecule type" value="Genomic_DNA"/>
</dbReference>
<evidence type="ECO:0000256" key="1">
    <source>
        <dbReference type="SAM" id="MobiDB-lite"/>
    </source>
</evidence>